<keyword evidence="2" id="KW-0732">Signal</keyword>
<evidence type="ECO:0000256" key="1">
    <source>
        <dbReference type="SAM" id="MobiDB-lite"/>
    </source>
</evidence>
<feature type="signal peptide" evidence="2">
    <location>
        <begin position="1"/>
        <end position="19"/>
    </location>
</feature>
<proteinExistence type="predicted"/>
<gene>
    <name evidence="3" type="ORF">KI659_00575</name>
</gene>
<reference evidence="3 4" key="1">
    <citation type="submission" date="2021-05" db="EMBL/GenBank/DDBJ databases">
        <authorList>
            <person name="Zhang Z.D."/>
            <person name="Osman G."/>
        </authorList>
    </citation>
    <scope>NUCLEOTIDE SEQUENCE [LARGE SCALE GENOMIC DNA]</scope>
    <source>
        <strain evidence="3 4">KCTC 32217</strain>
    </source>
</reference>
<feature type="region of interest" description="Disordered" evidence="1">
    <location>
        <begin position="161"/>
        <end position="180"/>
    </location>
</feature>
<accession>A0AAP2CE36</accession>
<organism evidence="3 4">
    <name type="scientific">Litoribacter ruber</name>
    <dbReference type="NCBI Taxonomy" id="702568"/>
    <lineage>
        <taxon>Bacteria</taxon>
        <taxon>Pseudomonadati</taxon>
        <taxon>Bacteroidota</taxon>
        <taxon>Cytophagia</taxon>
        <taxon>Cytophagales</taxon>
        <taxon>Cyclobacteriaceae</taxon>
        <taxon>Litoribacter</taxon>
    </lineage>
</organism>
<dbReference type="RefSeq" id="WP_213943400.1">
    <property type="nucleotide sequence ID" value="NZ_JAHBGI010000004.1"/>
</dbReference>
<sequence length="180" mass="19084">MKYLSLPALLIAGSVLTFGCDTGGSEKDERIQALEQRIAQMEQGQTNVPGNVQSVQAADPSTLGSFQFSEIEHDFGTIEEGKVIEHNFTFTNTGEAPLVISNIQASCGCTSPDWTKTPIKPGEEGFVKVVFDSKAKSGVQSPTVSITANTQPAVTRLRLKGNVNSKNSASAAPAMGPVRK</sequence>
<dbReference type="PROSITE" id="PS51257">
    <property type="entry name" value="PROKAR_LIPOPROTEIN"/>
    <property type="match status" value="1"/>
</dbReference>
<dbReference type="Proteomes" id="UP001319104">
    <property type="component" value="Unassembled WGS sequence"/>
</dbReference>
<dbReference type="Pfam" id="PF07610">
    <property type="entry name" value="DUF1573"/>
    <property type="match status" value="1"/>
</dbReference>
<dbReference type="Gene3D" id="2.60.40.10">
    <property type="entry name" value="Immunoglobulins"/>
    <property type="match status" value="1"/>
</dbReference>
<evidence type="ECO:0000256" key="2">
    <source>
        <dbReference type="SAM" id="SignalP"/>
    </source>
</evidence>
<dbReference type="PANTHER" id="PTHR37833">
    <property type="entry name" value="LIPOPROTEIN-RELATED"/>
    <property type="match status" value="1"/>
</dbReference>
<dbReference type="InterPro" id="IPR011467">
    <property type="entry name" value="DUF1573"/>
</dbReference>
<dbReference type="AlphaFoldDB" id="A0AAP2CE36"/>
<evidence type="ECO:0000313" key="4">
    <source>
        <dbReference type="Proteomes" id="UP001319104"/>
    </source>
</evidence>
<dbReference type="PANTHER" id="PTHR37833:SF1">
    <property type="entry name" value="SIGNAL PEPTIDE PROTEIN"/>
    <property type="match status" value="1"/>
</dbReference>
<feature type="chain" id="PRO_5042826616" evidence="2">
    <location>
        <begin position="20"/>
        <end position="180"/>
    </location>
</feature>
<name>A0AAP2CE36_9BACT</name>
<evidence type="ECO:0000313" key="3">
    <source>
        <dbReference type="EMBL" id="MBS9522498.1"/>
    </source>
</evidence>
<protein>
    <submittedName>
        <fullName evidence="3">DUF1573 domain-containing protein</fullName>
    </submittedName>
</protein>
<comment type="caution">
    <text evidence="3">The sequence shown here is derived from an EMBL/GenBank/DDBJ whole genome shotgun (WGS) entry which is preliminary data.</text>
</comment>
<dbReference type="EMBL" id="JAHCMY010000001">
    <property type="protein sequence ID" value="MBS9522498.1"/>
    <property type="molecule type" value="Genomic_DNA"/>
</dbReference>
<keyword evidence="4" id="KW-1185">Reference proteome</keyword>
<dbReference type="InterPro" id="IPR013783">
    <property type="entry name" value="Ig-like_fold"/>
</dbReference>